<evidence type="ECO:0000313" key="3">
    <source>
        <dbReference type="Proteomes" id="UP000007014"/>
    </source>
</evidence>
<proteinExistence type="predicted"/>
<dbReference type="AlphaFoldDB" id="M1URU0"/>
<organism evidence="2 3">
    <name type="scientific">Cyanidioschyzon merolae (strain NIES-3377 / 10D)</name>
    <name type="common">Unicellular red alga</name>
    <dbReference type="NCBI Taxonomy" id="280699"/>
    <lineage>
        <taxon>Eukaryota</taxon>
        <taxon>Rhodophyta</taxon>
        <taxon>Bangiophyceae</taxon>
        <taxon>Cyanidiales</taxon>
        <taxon>Cyanidiaceae</taxon>
        <taxon>Cyanidioschyzon</taxon>
    </lineage>
</organism>
<evidence type="ECO:0000313" key="2">
    <source>
        <dbReference type="EMBL" id="BAM80321.1"/>
    </source>
</evidence>
<feature type="region of interest" description="Disordered" evidence="1">
    <location>
        <begin position="1"/>
        <end position="27"/>
    </location>
</feature>
<gene>
    <name evidence="2" type="ORF">CYME_CMJ203C</name>
</gene>
<dbReference type="RefSeq" id="XP_005534928.1">
    <property type="nucleotide sequence ID" value="XM_005534871.1"/>
</dbReference>
<dbReference type="Gramene" id="CMJ203CT">
    <property type="protein sequence ID" value="CMJ203CT"/>
    <property type="gene ID" value="CMJ203C"/>
</dbReference>
<keyword evidence="3" id="KW-1185">Reference proteome</keyword>
<reference evidence="2 3" key="2">
    <citation type="journal article" date="2007" name="BMC Biol.">
        <title>A 100%-complete sequence reveals unusually simple genomic features in the hot-spring red alga Cyanidioschyzon merolae.</title>
        <authorList>
            <person name="Nozaki H."/>
            <person name="Takano H."/>
            <person name="Misumi O."/>
            <person name="Terasawa K."/>
            <person name="Matsuzaki M."/>
            <person name="Maruyama S."/>
            <person name="Nishida K."/>
            <person name="Yagisawa F."/>
            <person name="Yoshida Y."/>
            <person name="Fujiwara T."/>
            <person name="Takio S."/>
            <person name="Tamura K."/>
            <person name="Chung S.J."/>
            <person name="Nakamura S."/>
            <person name="Kuroiwa H."/>
            <person name="Tanaka K."/>
            <person name="Sato N."/>
            <person name="Kuroiwa T."/>
        </authorList>
    </citation>
    <scope>NUCLEOTIDE SEQUENCE [LARGE SCALE GENOMIC DNA]</scope>
    <source>
        <strain evidence="2 3">10D</strain>
    </source>
</reference>
<protein>
    <submittedName>
        <fullName evidence="2">Similar to transposase</fullName>
    </submittedName>
</protein>
<sequence>MAIRQEETNDRSEHTTPSSDSVVRSLGNRRSDRVLQHLILRRSTLWRLHPARFCPGVRQRRCPSLGSGRGARNCEWRCAALLAELFSLAESSRKRHLCWQTQV</sequence>
<feature type="compositionally biased region" description="Basic and acidic residues" evidence="1">
    <location>
        <begin position="1"/>
        <end position="14"/>
    </location>
</feature>
<dbReference type="EMBL" id="AP006492">
    <property type="protein sequence ID" value="BAM80321.1"/>
    <property type="molecule type" value="Genomic_DNA"/>
</dbReference>
<dbReference type="GeneID" id="16993925"/>
<dbReference type="KEGG" id="cme:CYME_CMJ203C"/>
<dbReference type="Proteomes" id="UP000007014">
    <property type="component" value="Chromosome 10"/>
</dbReference>
<evidence type="ECO:0000256" key="1">
    <source>
        <dbReference type="SAM" id="MobiDB-lite"/>
    </source>
</evidence>
<reference evidence="2 3" key="1">
    <citation type="journal article" date="2004" name="Nature">
        <title>Genome sequence of the ultrasmall unicellular red alga Cyanidioschyzon merolae 10D.</title>
        <authorList>
            <person name="Matsuzaki M."/>
            <person name="Misumi O."/>
            <person name="Shin-i T."/>
            <person name="Maruyama S."/>
            <person name="Takahara M."/>
            <person name="Miyagishima S."/>
            <person name="Mori T."/>
            <person name="Nishida K."/>
            <person name="Yagisawa F."/>
            <person name="Nishida K."/>
            <person name="Yoshida Y."/>
            <person name="Nishimura Y."/>
            <person name="Nakao S."/>
            <person name="Kobayashi T."/>
            <person name="Momoyama Y."/>
            <person name="Higashiyama T."/>
            <person name="Minoda A."/>
            <person name="Sano M."/>
            <person name="Nomoto H."/>
            <person name="Oishi K."/>
            <person name="Hayashi H."/>
            <person name="Ohta F."/>
            <person name="Nishizaka S."/>
            <person name="Haga S."/>
            <person name="Miura S."/>
            <person name="Morishita T."/>
            <person name="Kabeya Y."/>
            <person name="Terasawa K."/>
            <person name="Suzuki Y."/>
            <person name="Ishii Y."/>
            <person name="Asakawa S."/>
            <person name="Takano H."/>
            <person name="Ohta N."/>
            <person name="Kuroiwa H."/>
            <person name="Tanaka K."/>
            <person name="Shimizu N."/>
            <person name="Sugano S."/>
            <person name="Sato N."/>
            <person name="Nozaki H."/>
            <person name="Ogasawara N."/>
            <person name="Kohara Y."/>
            <person name="Kuroiwa T."/>
        </authorList>
    </citation>
    <scope>NUCLEOTIDE SEQUENCE [LARGE SCALE GENOMIC DNA]</scope>
    <source>
        <strain evidence="2 3">10D</strain>
    </source>
</reference>
<dbReference type="HOGENOM" id="CLU_2267593_0_0_1"/>
<name>M1URU0_CYAM1</name>
<accession>M1URU0</accession>